<protein>
    <submittedName>
        <fullName evidence="2">Uncharacterized protein</fullName>
    </submittedName>
</protein>
<keyword evidence="3" id="KW-1185">Reference proteome</keyword>
<dbReference type="EMBL" id="JAINUF010000024">
    <property type="protein sequence ID" value="KAJ8332857.1"/>
    <property type="molecule type" value="Genomic_DNA"/>
</dbReference>
<evidence type="ECO:0000256" key="1">
    <source>
        <dbReference type="SAM" id="MobiDB-lite"/>
    </source>
</evidence>
<name>A0A9Q1E618_SYNKA</name>
<sequence length="155" mass="16625">MQSPSCSTSGGWGSCAVRTVTACKPLQVNRPHIRAYPHTRFAPPWVLIAHIPSWVSLHSPCHHLSAETLSPAFPAHAVSWRETPEPRAEQLLFTAGAGGGVAAISRRVAERIWLPGDRSPTRPDSPRAPRSHPPPPPQLRPALGLELTLLAGGSP</sequence>
<organism evidence="2 3">
    <name type="scientific">Synaphobranchus kaupii</name>
    <name type="common">Kaup's arrowtooth eel</name>
    <dbReference type="NCBI Taxonomy" id="118154"/>
    <lineage>
        <taxon>Eukaryota</taxon>
        <taxon>Metazoa</taxon>
        <taxon>Chordata</taxon>
        <taxon>Craniata</taxon>
        <taxon>Vertebrata</taxon>
        <taxon>Euteleostomi</taxon>
        <taxon>Actinopterygii</taxon>
        <taxon>Neopterygii</taxon>
        <taxon>Teleostei</taxon>
        <taxon>Anguilliformes</taxon>
        <taxon>Synaphobranchidae</taxon>
        <taxon>Synaphobranchus</taxon>
    </lineage>
</organism>
<feature type="region of interest" description="Disordered" evidence="1">
    <location>
        <begin position="114"/>
        <end position="142"/>
    </location>
</feature>
<reference evidence="2" key="1">
    <citation type="journal article" date="2023" name="Science">
        <title>Genome structures resolve the early diversification of teleost fishes.</title>
        <authorList>
            <person name="Parey E."/>
            <person name="Louis A."/>
            <person name="Montfort J."/>
            <person name="Bouchez O."/>
            <person name="Roques C."/>
            <person name="Iampietro C."/>
            <person name="Lluch J."/>
            <person name="Castinel A."/>
            <person name="Donnadieu C."/>
            <person name="Desvignes T."/>
            <person name="Floi Bucao C."/>
            <person name="Jouanno E."/>
            <person name="Wen M."/>
            <person name="Mejri S."/>
            <person name="Dirks R."/>
            <person name="Jansen H."/>
            <person name="Henkel C."/>
            <person name="Chen W.J."/>
            <person name="Zahm M."/>
            <person name="Cabau C."/>
            <person name="Klopp C."/>
            <person name="Thompson A.W."/>
            <person name="Robinson-Rechavi M."/>
            <person name="Braasch I."/>
            <person name="Lecointre G."/>
            <person name="Bobe J."/>
            <person name="Postlethwait J.H."/>
            <person name="Berthelot C."/>
            <person name="Roest Crollius H."/>
            <person name="Guiguen Y."/>
        </authorList>
    </citation>
    <scope>NUCLEOTIDE SEQUENCE</scope>
    <source>
        <strain evidence="2">WJC10195</strain>
    </source>
</reference>
<accession>A0A9Q1E618</accession>
<comment type="caution">
    <text evidence="2">The sequence shown here is derived from an EMBL/GenBank/DDBJ whole genome shotgun (WGS) entry which is preliminary data.</text>
</comment>
<evidence type="ECO:0000313" key="2">
    <source>
        <dbReference type="EMBL" id="KAJ8332857.1"/>
    </source>
</evidence>
<proteinExistence type="predicted"/>
<evidence type="ECO:0000313" key="3">
    <source>
        <dbReference type="Proteomes" id="UP001152622"/>
    </source>
</evidence>
<dbReference type="Proteomes" id="UP001152622">
    <property type="component" value="Chromosome 24"/>
</dbReference>
<dbReference type="AlphaFoldDB" id="A0A9Q1E618"/>
<gene>
    <name evidence="2" type="ORF">SKAU_G00417530</name>
</gene>